<comment type="caution">
    <text evidence="1">The sequence shown here is derived from an EMBL/GenBank/DDBJ whole genome shotgun (WGS) entry which is preliminary data.</text>
</comment>
<dbReference type="EMBL" id="CAJNOQ010014251">
    <property type="protein sequence ID" value="CAF1337934.1"/>
    <property type="molecule type" value="Genomic_DNA"/>
</dbReference>
<evidence type="ECO:0000313" key="2">
    <source>
        <dbReference type="EMBL" id="CAF4196683.1"/>
    </source>
</evidence>
<dbReference type="EMBL" id="CAJOBC010057047">
    <property type="protein sequence ID" value="CAF4196683.1"/>
    <property type="molecule type" value="Genomic_DNA"/>
</dbReference>
<keyword evidence="3" id="KW-1185">Reference proteome</keyword>
<dbReference type="OrthoDB" id="6137149at2759"/>
<reference evidence="1" key="1">
    <citation type="submission" date="2021-02" db="EMBL/GenBank/DDBJ databases">
        <authorList>
            <person name="Nowell W R."/>
        </authorList>
    </citation>
    <scope>NUCLEOTIDE SEQUENCE</scope>
</reference>
<accession>A0A815GCS5</accession>
<dbReference type="InterPro" id="IPR038765">
    <property type="entry name" value="Papain-like_cys_pep_sf"/>
</dbReference>
<sequence>MVMCLSYILVGHEELHAVIRKLIIQQMKEKNYSKYGKEEFVDCVAELYCKTSKSNRLRKQASETEIMAACDVLKTKIYIFQADNQKWLKWTPTNIQCQTETAIYLQRNFEKNHFDVVLDVQ</sequence>
<evidence type="ECO:0000313" key="1">
    <source>
        <dbReference type="EMBL" id="CAF1337934.1"/>
    </source>
</evidence>
<name>A0A815GCS5_9BILA</name>
<dbReference type="Proteomes" id="UP000663829">
    <property type="component" value="Unassembled WGS sequence"/>
</dbReference>
<dbReference type="Proteomes" id="UP000681722">
    <property type="component" value="Unassembled WGS sequence"/>
</dbReference>
<dbReference type="AlphaFoldDB" id="A0A815GCS5"/>
<evidence type="ECO:0000313" key="3">
    <source>
        <dbReference type="Proteomes" id="UP000663829"/>
    </source>
</evidence>
<organism evidence="1 3">
    <name type="scientific">Didymodactylos carnosus</name>
    <dbReference type="NCBI Taxonomy" id="1234261"/>
    <lineage>
        <taxon>Eukaryota</taxon>
        <taxon>Metazoa</taxon>
        <taxon>Spiralia</taxon>
        <taxon>Gnathifera</taxon>
        <taxon>Rotifera</taxon>
        <taxon>Eurotatoria</taxon>
        <taxon>Bdelloidea</taxon>
        <taxon>Philodinida</taxon>
        <taxon>Philodinidae</taxon>
        <taxon>Didymodactylos</taxon>
    </lineage>
</organism>
<protein>
    <submittedName>
        <fullName evidence="1">Uncharacterized protein</fullName>
    </submittedName>
</protein>
<proteinExistence type="predicted"/>
<dbReference type="SUPFAM" id="SSF54001">
    <property type="entry name" value="Cysteine proteinases"/>
    <property type="match status" value="1"/>
</dbReference>
<dbReference type="Gene3D" id="3.90.70.80">
    <property type="match status" value="1"/>
</dbReference>
<gene>
    <name evidence="1" type="ORF">GPM918_LOCUS30284</name>
    <name evidence="2" type="ORF">SRO942_LOCUS30895</name>
</gene>